<dbReference type="EMBL" id="CP011801">
    <property type="protein sequence ID" value="ALA60446.1"/>
    <property type="molecule type" value="Genomic_DNA"/>
</dbReference>
<dbReference type="Proteomes" id="UP000069205">
    <property type="component" value="Chromosome"/>
</dbReference>
<evidence type="ECO:0000259" key="1">
    <source>
        <dbReference type="Pfam" id="PF01521"/>
    </source>
</evidence>
<dbReference type="GO" id="GO:0051537">
    <property type="term" value="F:2 iron, 2 sulfur cluster binding"/>
    <property type="evidence" value="ECO:0007669"/>
    <property type="project" value="TreeGrafter"/>
</dbReference>
<proteinExistence type="predicted"/>
<sequence length="106" mass="11332">MVTITAVAEQKIRELMAEEKDVVGLRIYVRGGGCHGYQYGMAFESKMAEDDTVIDKGDVKVIMDSQSAPLLQGAEVDYVDSLQGSGFSIKNPQAKTTCGCGSSFSA</sequence>
<accession>A0A0K2GHP6</accession>
<dbReference type="Gene3D" id="2.60.300.12">
    <property type="entry name" value="HesB-like domain"/>
    <property type="match status" value="1"/>
</dbReference>
<dbReference type="InterPro" id="IPR016092">
    <property type="entry name" value="ATAP"/>
</dbReference>
<keyword evidence="3" id="KW-1185">Reference proteome</keyword>
<dbReference type="PANTHER" id="PTHR43011">
    <property type="entry name" value="IRON-SULFUR CLUSTER ASSEMBLY 2 HOMOLOG, MITOCHONDRIAL"/>
    <property type="match status" value="1"/>
</dbReference>
<dbReference type="PROSITE" id="PS01152">
    <property type="entry name" value="HESB"/>
    <property type="match status" value="1"/>
</dbReference>
<dbReference type="GO" id="GO:0016226">
    <property type="term" value="P:iron-sulfur cluster assembly"/>
    <property type="evidence" value="ECO:0007669"/>
    <property type="project" value="InterPro"/>
</dbReference>
<dbReference type="PATRIC" id="fig|42253.5.peg.4009"/>
<protein>
    <submittedName>
        <fullName evidence="2">Iron-sulfur cluster insertion protein ErpA 2</fullName>
    </submittedName>
</protein>
<name>A0A0K2GHP6_NITMO</name>
<dbReference type="Pfam" id="PF01521">
    <property type="entry name" value="Fe-S_biosyn"/>
    <property type="match status" value="1"/>
</dbReference>
<dbReference type="STRING" id="42253.NITMOv2_4062"/>
<evidence type="ECO:0000313" key="3">
    <source>
        <dbReference type="Proteomes" id="UP000069205"/>
    </source>
</evidence>
<reference evidence="2 3" key="1">
    <citation type="journal article" date="2015" name="Proc. Natl. Acad. Sci. U.S.A.">
        <title>Expanded metabolic versatility of ubiquitous nitrite-oxidizing bacteria from the genus Nitrospira.</title>
        <authorList>
            <person name="Koch H."/>
            <person name="Lucker S."/>
            <person name="Albertsen M."/>
            <person name="Kitzinger K."/>
            <person name="Herbold C."/>
            <person name="Spieck E."/>
            <person name="Nielsen P.H."/>
            <person name="Wagner M."/>
            <person name="Daims H."/>
        </authorList>
    </citation>
    <scope>NUCLEOTIDE SEQUENCE [LARGE SCALE GENOMIC DNA]</scope>
    <source>
        <strain evidence="2 3">NSP M-1</strain>
    </source>
</reference>
<dbReference type="InterPro" id="IPR035903">
    <property type="entry name" value="HesB-like_dom_sf"/>
</dbReference>
<dbReference type="KEGG" id="nmv:NITMOv2_4062"/>
<dbReference type="GO" id="GO:0005506">
    <property type="term" value="F:iron ion binding"/>
    <property type="evidence" value="ECO:0007669"/>
    <property type="project" value="TreeGrafter"/>
</dbReference>
<dbReference type="FunFam" id="2.60.300.12:FF:000013">
    <property type="entry name" value="Iron-sulfur assembly protein 2"/>
    <property type="match status" value="1"/>
</dbReference>
<dbReference type="RefSeq" id="WP_053381303.1">
    <property type="nucleotide sequence ID" value="NZ_CP011801.1"/>
</dbReference>
<dbReference type="PANTHER" id="PTHR43011:SF1">
    <property type="entry name" value="IRON-SULFUR CLUSTER ASSEMBLY 2 HOMOLOG, MITOCHONDRIAL"/>
    <property type="match status" value="1"/>
</dbReference>
<dbReference type="GO" id="GO:0051539">
    <property type="term" value="F:4 iron, 4 sulfur cluster binding"/>
    <property type="evidence" value="ECO:0007669"/>
    <property type="project" value="TreeGrafter"/>
</dbReference>
<dbReference type="InterPro" id="IPR017870">
    <property type="entry name" value="FeS_cluster_insertion_CS"/>
</dbReference>
<dbReference type="SUPFAM" id="SSF89360">
    <property type="entry name" value="HesB-like domain"/>
    <property type="match status" value="1"/>
</dbReference>
<dbReference type="InterPro" id="IPR000361">
    <property type="entry name" value="ATAP_core_dom"/>
</dbReference>
<dbReference type="NCBIfam" id="TIGR00049">
    <property type="entry name" value="iron-sulfur cluster assembly accessory protein"/>
    <property type="match status" value="1"/>
</dbReference>
<evidence type="ECO:0000313" key="2">
    <source>
        <dbReference type="EMBL" id="ALA60446.1"/>
    </source>
</evidence>
<feature type="domain" description="Core" evidence="1">
    <location>
        <begin position="2"/>
        <end position="101"/>
    </location>
</feature>
<gene>
    <name evidence="2" type="primary">erpA</name>
    <name evidence="2" type="ORF">NITMOv2_4062</name>
</gene>
<dbReference type="AlphaFoldDB" id="A0A0K2GHP6"/>
<organism evidence="2 3">
    <name type="scientific">Nitrospira moscoviensis</name>
    <dbReference type="NCBI Taxonomy" id="42253"/>
    <lineage>
        <taxon>Bacteria</taxon>
        <taxon>Pseudomonadati</taxon>
        <taxon>Nitrospirota</taxon>
        <taxon>Nitrospiria</taxon>
        <taxon>Nitrospirales</taxon>
        <taxon>Nitrospiraceae</taxon>
        <taxon>Nitrospira</taxon>
    </lineage>
</organism>
<dbReference type="OrthoDB" id="9801228at2"/>
<dbReference type="NCBIfam" id="NF010147">
    <property type="entry name" value="PRK13623.1"/>
    <property type="match status" value="1"/>
</dbReference>